<feature type="compositionally biased region" description="Acidic residues" evidence="1">
    <location>
        <begin position="233"/>
        <end position="242"/>
    </location>
</feature>
<dbReference type="EMBL" id="HBUF01236149">
    <property type="protein sequence ID" value="CAG6675306.1"/>
    <property type="molecule type" value="Transcribed_RNA"/>
</dbReference>
<dbReference type="EMBL" id="HBUF01583590">
    <property type="protein sequence ID" value="CAG6771053.1"/>
    <property type="molecule type" value="Transcribed_RNA"/>
</dbReference>
<dbReference type="EMBL" id="HBUF01236147">
    <property type="protein sequence ID" value="CAG6675304.1"/>
    <property type="molecule type" value="Transcribed_RNA"/>
</dbReference>
<name>A0A8D9AQT6_9HEMI</name>
<feature type="signal peptide" evidence="2">
    <location>
        <begin position="1"/>
        <end position="24"/>
    </location>
</feature>
<evidence type="ECO:0000313" key="3">
    <source>
        <dbReference type="EMBL" id="CAG6771053.1"/>
    </source>
</evidence>
<dbReference type="EMBL" id="HBUF01583589">
    <property type="protein sequence ID" value="CAG6771052.1"/>
    <property type="molecule type" value="Transcribed_RNA"/>
</dbReference>
<accession>A0A8D9AQT6</accession>
<proteinExistence type="predicted"/>
<reference evidence="3" key="1">
    <citation type="submission" date="2021-05" db="EMBL/GenBank/DDBJ databases">
        <authorList>
            <person name="Alioto T."/>
            <person name="Alioto T."/>
            <person name="Gomez Garrido J."/>
        </authorList>
    </citation>
    <scope>NUCLEOTIDE SEQUENCE</scope>
</reference>
<dbReference type="EMBL" id="HBUF01236150">
    <property type="protein sequence ID" value="CAG6675307.1"/>
    <property type="molecule type" value="Transcribed_RNA"/>
</dbReference>
<feature type="region of interest" description="Disordered" evidence="1">
    <location>
        <begin position="213"/>
        <end position="242"/>
    </location>
</feature>
<dbReference type="EMBL" id="HBUF01073889">
    <property type="protein sequence ID" value="CAG6630481.1"/>
    <property type="molecule type" value="Transcribed_RNA"/>
</dbReference>
<dbReference type="AlphaFoldDB" id="A0A8D9AQT6"/>
<sequence length="242" mass="27743">MHMISNVIPLLMLSVYCARQLCGAVNLTADRLLLLDMENSYLKLYLSSNCPMRRSTKSERDIMNSLDECEDSDALLDKMITKVQDALERVVAFIKIHGSSTTLSRMQLKRLQKYRNQLHGDNFISVFTCPICSIKSITFIGLWKHMAGLHNIYLRAKGMLSTIIAQDFITPRKLILKKRQRNLVQVNDTSVNTTETSAPRRVLKKIRRRKLNEEVPAPTTPLPTRKRQVVESAELDFSEQGY</sequence>
<dbReference type="EMBL" id="HBUF01414997">
    <property type="protein sequence ID" value="CAG6739731.1"/>
    <property type="molecule type" value="Transcribed_RNA"/>
</dbReference>
<dbReference type="EMBL" id="HBUF01073888">
    <property type="protein sequence ID" value="CAG6630480.1"/>
    <property type="molecule type" value="Transcribed_RNA"/>
</dbReference>
<dbReference type="EMBL" id="HBUF01236148">
    <property type="protein sequence ID" value="CAG6675305.1"/>
    <property type="molecule type" value="Transcribed_RNA"/>
</dbReference>
<feature type="chain" id="PRO_5036262788" evidence="2">
    <location>
        <begin position="25"/>
        <end position="242"/>
    </location>
</feature>
<keyword evidence="2" id="KW-0732">Signal</keyword>
<protein>
    <submittedName>
        <fullName evidence="3">Uncharacterized protein</fullName>
    </submittedName>
</protein>
<evidence type="ECO:0000256" key="2">
    <source>
        <dbReference type="SAM" id="SignalP"/>
    </source>
</evidence>
<dbReference type="EMBL" id="HBUF01414998">
    <property type="protein sequence ID" value="CAG6739732.1"/>
    <property type="molecule type" value="Transcribed_RNA"/>
</dbReference>
<organism evidence="3">
    <name type="scientific">Cacopsylla melanoneura</name>
    <dbReference type="NCBI Taxonomy" id="428564"/>
    <lineage>
        <taxon>Eukaryota</taxon>
        <taxon>Metazoa</taxon>
        <taxon>Ecdysozoa</taxon>
        <taxon>Arthropoda</taxon>
        <taxon>Hexapoda</taxon>
        <taxon>Insecta</taxon>
        <taxon>Pterygota</taxon>
        <taxon>Neoptera</taxon>
        <taxon>Paraneoptera</taxon>
        <taxon>Hemiptera</taxon>
        <taxon>Sternorrhyncha</taxon>
        <taxon>Psylloidea</taxon>
        <taxon>Psyllidae</taxon>
        <taxon>Psyllinae</taxon>
        <taxon>Cacopsylla</taxon>
    </lineage>
</organism>
<evidence type="ECO:0000256" key="1">
    <source>
        <dbReference type="SAM" id="MobiDB-lite"/>
    </source>
</evidence>